<dbReference type="Pfam" id="PF00227">
    <property type="entry name" value="Proteasome"/>
    <property type="match status" value="1"/>
</dbReference>
<dbReference type="InterPro" id="IPR023332">
    <property type="entry name" value="Proteasome_alpha-type"/>
</dbReference>
<comment type="caution">
    <text evidence="5">The sequence shown here is derived from an EMBL/GenBank/DDBJ whole genome shotgun (WGS) entry which is preliminary data.</text>
</comment>
<reference evidence="5 6" key="1">
    <citation type="journal article" date="2017" name="Mol. Biol. Evol.">
        <title>The 4-celled Tetrabaena socialis nuclear genome reveals the essential components for genetic control of cell number at the origin of multicellularity in the volvocine lineage.</title>
        <authorList>
            <person name="Featherston J."/>
            <person name="Arakaki Y."/>
            <person name="Hanschen E.R."/>
            <person name="Ferris P.J."/>
            <person name="Michod R.E."/>
            <person name="Olson B.J.S.C."/>
            <person name="Nozaki H."/>
            <person name="Durand P.M."/>
        </authorList>
    </citation>
    <scope>NUCLEOTIDE SEQUENCE [LARGE SCALE GENOMIC DNA]</scope>
    <source>
        <strain evidence="5 6">NIES-571</strain>
    </source>
</reference>
<evidence type="ECO:0000256" key="2">
    <source>
        <dbReference type="PROSITE-ProRule" id="PRU00808"/>
    </source>
</evidence>
<name>A0A2J8A5T5_9CHLO</name>
<evidence type="ECO:0000256" key="1">
    <source>
        <dbReference type="ARBA" id="ARBA00022942"/>
    </source>
</evidence>
<feature type="domain" description="Proteasome alpha-type subunits" evidence="4">
    <location>
        <begin position="5"/>
        <end position="27"/>
    </location>
</feature>
<evidence type="ECO:0000313" key="5">
    <source>
        <dbReference type="EMBL" id="PNH07891.1"/>
    </source>
</evidence>
<evidence type="ECO:0000313" key="6">
    <source>
        <dbReference type="Proteomes" id="UP000236333"/>
    </source>
</evidence>
<protein>
    <recommendedName>
        <fullName evidence="3">Proteasome subunit alpha type</fullName>
    </recommendedName>
</protein>
<comment type="subcellular location">
    <subcellularLocation>
        <location evidence="3">Cytoplasm</location>
    </subcellularLocation>
    <subcellularLocation>
        <location evidence="3">Nucleus</location>
    </subcellularLocation>
</comment>
<comment type="similarity">
    <text evidence="2 3">Belongs to the peptidase T1A family.</text>
</comment>
<dbReference type="GO" id="GO:0005634">
    <property type="term" value="C:nucleus"/>
    <property type="evidence" value="ECO:0007669"/>
    <property type="project" value="UniProtKB-SubCell"/>
</dbReference>
<proteinExistence type="inferred from homology"/>
<dbReference type="AlphaFoldDB" id="A0A2J8A5T5"/>
<comment type="subunit">
    <text evidence="3">The 20S proteasome core is composed of 28 subunits that are arranged in four stacked rings, resulting in a barrel-shaped structure. The two end rings are each formed by seven alpha subunits, and the two central rings are each formed by seven beta subunits.</text>
</comment>
<accession>A0A2J8A5T5</accession>
<dbReference type="PROSITE" id="PS51475">
    <property type="entry name" value="PROTEASOME_ALPHA_2"/>
    <property type="match status" value="1"/>
</dbReference>
<dbReference type="Gene3D" id="3.60.20.10">
    <property type="entry name" value="Glutamine Phosphoribosylpyrophosphate, subunit 1, domain 1"/>
    <property type="match status" value="1"/>
</dbReference>
<gene>
    <name evidence="5" type="ORF">TSOC_005623</name>
</gene>
<dbReference type="InterPro" id="IPR050115">
    <property type="entry name" value="Proteasome_alpha"/>
</dbReference>
<comment type="function">
    <text evidence="3">The proteasome is a multicatalytic proteinase complex which is characterized by its ability to cleave peptides with Arg, Phe, Tyr, Leu, and Glu adjacent to the leaving group at neutral or slightly basic pH.</text>
</comment>
<sequence length="131" mass="14874">MARRYDSRTTIFSPEGRLYQVEYAMEAISNAGASIGLLAKDGVVLIAEKKITSKLLDTHAVGVRREKMYRIDNHIACSVAGITADANILVNICRTSAQRYLFAYQEPMPVEQLVRYVCDTKQHHRYRPIQI</sequence>
<dbReference type="PROSITE" id="PS00388">
    <property type="entry name" value="PROTEASOME_ALPHA_1"/>
    <property type="match status" value="1"/>
</dbReference>
<dbReference type="GO" id="GO:0005737">
    <property type="term" value="C:cytoplasm"/>
    <property type="evidence" value="ECO:0007669"/>
    <property type="project" value="UniProtKB-SubCell"/>
</dbReference>
<dbReference type="InterPro" id="IPR000426">
    <property type="entry name" value="Proteasome_asu_N"/>
</dbReference>
<keyword evidence="6" id="KW-1185">Reference proteome</keyword>
<dbReference type="InterPro" id="IPR029055">
    <property type="entry name" value="Ntn_hydrolases_N"/>
</dbReference>
<keyword evidence="1 2" id="KW-0647">Proteasome</keyword>
<organism evidence="5 6">
    <name type="scientific">Tetrabaena socialis</name>
    <dbReference type="NCBI Taxonomy" id="47790"/>
    <lineage>
        <taxon>Eukaryota</taxon>
        <taxon>Viridiplantae</taxon>
        <taxon>Chlorophyta</taxon>
        <taxon>core chlorophytes</taxon>
        <taxon>Chlorophyceae</taxon>
        <taxon>CS clade</taxon>
        <taxon>Chlamydomonadales</taxon>
        <taxon>Tetrabaenaceae</taxon>
        <taxon>Tetrabaena</taxon>
    </lineage>
</organism>
<evidence type="ECO:0000259" key="4">
    <source>
        <dbReference type="PROSITE" id="PS00388"/>
    </source>
</evidence>
<dbReference type="Pfam" id="PF10584">
    <property type="entry name" value="Proteasome_A_N"/>
    <property type="match status" value="1"/>
</dbReference>
<dbReference type="GO" id="GO:0019773">
    <property type="term" value="C:proteasome core complex, alpha-subunit complex"/>
    <property type="evidence" value="ECO:0007669"/>
    <property type="project" value="UniProtKB-UniRule"/>
</dbReference>
<evidence type="ECO:0000256" key="3">
    <source>
        <dbReference type="RuleBase" id="RU000551"/>
    </source>
</evidence>
<keyword evidence="3" id="KW-0539">Nucleus</keyword>
<dbReference type="PANTHER" id="PTHR11599">
    <property type="entry name" value="PROTEASOME SUBUNIT ALPHA/BETA"/>
    <property type="match status" value="1"/>
</dbReference>
<dbReference type="SMART" id="SM00948">
    <property type="entry name" value="Proteasome_A_N"/>
    <property type="match status" value="1"/>
</dbReference>
<keyword evidence="3" id="KW-0963">Cytoplasm</keyword>
<dbReference type="GO" id="GO:0006511">
    <property type="term" value="P:ubiquitin-dependent protein catabolic process"/>
    <property type="evidence" value="ECO:0007669"/>
    <property type="project" value="InterPro"/>
</dbReference>
<dbReference type="EMBL" id="PGGS01000156">
    <property type="protein sequence ID" value="PNH07891.1"/>
    <property type="molecule type" value="Genomic_DNA"/>
</dbReference>
<dbReference type="Proteomes" id="UP000236333">
    <property type="component" value="Unassembled WGS sequence"/>
</dbReference>
<dbReference type="InterPro" id="IPR001353">
    <property type="entry name" value="Proteasome_sua/b"/>
</dbReference>
<dbReference type="SUPFAM" id="SSF56235">
    <property type="entry name" value="N-terminal nucleophile aminohydrolases (Ntn hydrolases)"/>
    <property type="match status" value="1"/>
</dbReference>
<dbReference type="OrthoDB" id="431557at2759"/>